<dbReference type="AlphaFoldDB" id="A0A8X7SLD1"/>
<evidence type="ECO:0000313" key="3">
    <source>
        <dbReference type="Proteomes" id="UP000886595"/>
    </source>
</evidence>
<reference evidence="2 3" key="1">
    <citation type="submission" date="2020-02" db="EMBL/GenBank/DDBJ databases">
        <authorList>
            <person name="Ma Q."/>
            <person name="Huang Y."/>
            <person name="Song X."/>
            <person name="Pei D."/>
        </authorList>
    </citation>
    <scope>NUCLEOTIDE SEQUENCE [LARGE SCALE GENOMIC DNA]</scope>
    <source>
        <strain evidence="2">Sxm20200214</strain>
        <tissue evidence="2">Leaf</tissue>
    </source>
</reference>
<proteinExistence type="predicted"/>
<feature type="region of interest" description="Disordered" evidence="1">
    <location>
        <begin position="24"/>
        <end position="72"/>
    </location>
</feature>
<evidence type="ECO:0000313" key="2">
    <source>
        <dbReference type="EMBL" id="KAG2307179.1"/>
    </source>
</evidence>
<dbReference type="EMBL" id="JAAMPC010000006">
    <property type="protein sequence ID" value="KAG2307179.1"/>
    <property type="molecule type" value="Genomic_DNA"/>
</dbReference>
<gene>
    <name evidence="2" type="ORF">Bca52824_026927</name>
</gene>
<name>A0A8X7SLD1_BRACI</name>
<sequence>METSIVLSIRIWIRFGELIDDTLAAAPTPNRDENGDLHDPEGHLRNVAGQKIDGKGAVIPEPSPATEDAKVL</sequence>
<dbReference type="OrthoDB" id="10369221at2759"/>
<dbReference type="Proteomes" id="UP000886595">
    <property type="component" value="Unassembled WGS sequence"/>
</dbReference>
<keyword evidence="3" id="KW-1185">Reference proteome</keyword>
<feature type="compositionally biased region" description="Basic and acidic residues" evidence="1">
    <location>
        <begin position="30"/>
        <end position="44"/>
    </location>
</feature>
<comment type="caution">
    <text evidence="2">The sequence shown here is derived from an EMBL/GenBank/DDBJ whole genome shotgun (WGS) entry which is preliminary data.</text>
</comment>
<accession>A0A8X7SLD1</accession>
<evidence type="ECO:0000256" key="1">
    <source>
        <dbReference type="SAM" id="MobiDB-lite"/>
    </source>
</evidence>
<protein>
    <submittedName>
        <fullName evidence="2">Uncharacterized protein</fullName>
    </submittedName>
</protein>
<organism evidence="2 3">
    <name type="scientific">Brassica carinata</name>
    <name type="common">Ethiopian mustard</name>
    <name type="synonym">Abyssinian cabbage</name>
    <dbReference type="NCBI Taxonomy" id="52824"/>
    <lineage>
        <taxon>Eukaryota</taxon>
        <taxon>Viridiplantae</taxon>
        <taxon>Streptophyta</taxon>
        <taxon>Embryophyta</taxon>
        <taxon>Tracheophyta</taxon>
        <taxon>Spermatophyta</taxon>
        <taxon>Magnoliopsida</taxon>
        <taxon>eudicotyledons</taxon>
        <taxon>Gunneridae</taxon>
        <taxon>Pentapetalae</taxon>
        <taxon>rosids</taxon>
        <taxon>malvids</taxon>
        <taxon>Brassicales</taxon>
        <taxon>Brassicaceae</taxon>
        <taxon>Brassiceae</taxon>
        <taxon>Brassica</taxon>
    </lineage>
</organism>